<dbReference type="GO" id="GO:0003677">
    <property type="term" value="F:DNA binding"/>
    <property type="evidence" value="ECO:0007669"/>
    <property type="project" value="UniProtKB-KW"/>
</dbReference>
<evidence type="ECO:0000256" key="2">
    <source>
        <dbReference type="ARBA" id="ARBA00022578"/>
    </source>
</evidence>
<dbReference type="PANTHER" id="PTHR33258">
    <property type="entry name" value="TRANSPOSASE INSL FOR INSERTION SEQUENCE ELEMENT IS186A-RELATED"/>
    <property type="match status" value="1"/>
</dbReference>
<sequence>MAKKKLPKCRKPAGFSEAELAPGVTAKRPNVESRIDAKDITGLKFFKRIRPLLESLHSVGAQRDKAGSRDLHMDQYGVLVLMWLFNPILSSLRGLQQASELETVQKKFGVGRASLGSLSESVTIFDPEPLKEIAASLATQIPSADPSRFDGIKDQLTAVDGSVFKTAVRVASLSWIPSTGRAAGRTTTTAVDGYRMHTHFEILRGVPERVDATPAKPKGKDDEKIALASVLQPDRCYVTDRGYAKFELFNAIHAADSSYICRLRDNSTPKRLKERPLTDADRAAGVRLDCEVILGAHTSNRKTIATDHPVRYIEIEVPSHVRTGKGGANSDGILRVATSLMDVPAELIAEAYRLRWLIELFFRMIKQLLGCRHLLSTKPNGVEIQMYLAIIACFLILIYTGGQPNKRTYEMICFYLLGWASLQELEAHIKKLKSKNH</sequence>
<proteinExistence type="inferred from homology"/>
<dbReference type="InterPro" id="IPR002559">
    <property type="entry name" value="Transposase_11"/>
</dbReference>
<evidence type="ECO:0000313" key="8">
    <source>
        <dbReference type="Proteomes" id="UP000315010"/>
    </source>
</evidence>
<dbReference type="Pfam" id="PF01609">
    <property type="entry name" value="DDE_Tnp_1"/>
    <property type="match status" value="1"/>
</dbReference>
<dbReference type="Proteomes" id="UP000315010">
    <property type="component" value="Unassembled WGS sequence"/>
</dbReference>
<dbReference type="GO" id="GO:0004803">
    <property type="term" value="F:transposase activity"/>
    <property type="evidence" value="ECO:0007669"/>
    <property type="project" value="InterPro"/>
</dbReference>
<dbReference type="AlphaFoldDB" id="A0A5C5ZC07"/>
<dbReference type="RefSeq" id="WP_146402754.1">
    <property type="nucleotide sequence ID" value="NZ_SJPJ01000001.1"/>
</dbReference>
<protein>
    <submittedName>
        <fullName evidence="7">Transposase DDE domain protein</fullName>
    </submittedName>
</protein>
<evidence type="ECO:0000256" key="5">
    <source>
        <dbReference type="SAM" id="Phobius"/>
    </source>
</evidence>
<keyword evidence="2" id="KW-0815">Transposition</keyword>
<comment type="caution">
    <text evidence="7">The sequence shown here is derived from an EMBL/GenBank/DDBJ whole genome shotgun (WGS) entry which is preliminary data.</text>
</comment>
<keyword evidence="3" id="KW-0238">DNA-binding</keyword>
<dbReference type="PANTHER" id="PTHR33258:SF1">
    <property type="entry name" value="TRANSPOSASE INSL FOR INSERTION SEQUENCE ELEMENT IS186A-RELATED"/>
    <property type="match status" value="1"/>
</dbReference>
<evidence type="ECO:0000256" key="1">
    <source>
        <dbReference type="ARBA" id="ARBA00010075"/>
    </source>
</evidence>
<keyword evidence="5" id="KW-0812">Transmembrane</keyword>
<dbReference type="GO" id="GO:0006313">
    <property type="term" value="P:DNA transposition"/>
    <property type="evidence" value="ECO:0007669"/>
    <property type="project" value="InterPro"/>
</dbReference>
<organism evidence="7 8">
    <name type="scientific">Novipirellula herctigrandis</name>
    <dbReference type="NCBI Taxonomy" id="2527986"/>
    <lineage>
        <taxon>Bacteria</taxon>
        <taxon>Pseudomonadati</taxon>
        <taxon>Planctomycetota</taxon>
        <taxon>Planctomycetia</taxon>
        <taxon>Pirellulales</taxon>
        <taxon>Pirellulaceae</taxon>
        <taxon>Novipirellula</taxon>
    </lineage>
</organism>
<dbReference type="InterPro" id="IPR047952">
    <property type="entry name" value="Transpos_IS4"/>
</dbReference>
<feature type="domain" description="Transposase IS4-like" evidence="6">
    <location>
        <begin position="154"/>
        <end position="394"/>
    </location>
</feature>
<dbReference type="SUPFAM" id="SSF53098">
    <property type="entry name" value="Ribonuclease H-like"/>
    <property type="match status" value="1"/>
</dbReference>
<evidence type="ECO:0000256" key="4">
    <source>
        <dbReference type="ARBA" id="ARBA00023172"/>
    </source>
</evidence>
<dbReference type="OrthoDB" id="279773at2"/>
<evidence type="ECO:0000259" key="6">
    <source>
        <dbReference type="Pfam" id="PF01609"/>
    </source>
</evidence>
<evidence type="ECO:0000313" key="7">
    <source>
        <dbReference type="EMBL" id="TWT84854.1"/>
    </source>
</evidence>
<evidence type="ECO:0000256" key="3">
    <source>
        <dbReference type="ARBA" id="ARBA00023125"/>
    </source>
</evidence>
<reference evidence="7 8" key="1">
    <citation type="submission" date="2019-02" db="EMBL/GenBank/DDBJ databases">
        <title>Deep-cultivation of Planctomycetes and their phenomic and genomic characterization uncovers novel biology.</title>
        <authorList>
            <person name="Wiegand S."/>
            <person name="Jogler M."/>
            <person name="Boedeker C."/>
            <person name="Pinto D."/>
            <person name="Vollmers J."/>
            <person name="Rivas-Marin E."/>
            <person name="Kohn T."/>
            <person name="Peeters S.H."/>
            <person name="Heuer A."/>
            <person name="Rast P."/>
            <person name="Oberbeckmann S."/>
            <person name="Bunk B."/>
            <person name="Jeske O."/>
            <person name="Meyerdierks A."/>
            <person name="Storesund J.E."/>
            <person name="Kallscheuer N."/>
            <person name="Luecker S."/>
            <person name="Lage O.M."/>
            <person name="Pohl T."/>
            <person name="Merkel B.J."/>
            <person name="Hornburger P."/>
            <person name="Mueller R.-W."/>
            <person name="Bruemmer F."/>
            <person name="Labrenz M."/>
            <person name="Spormann A.M."/>
            <person name="Op Den Camp H."/>
            <person name="Overmann J."/>
            <person name="Amann R."/>
            <person name="Jetten M.S.M."/>
            <person name="Mascher T."/>
            <person name="Medema M.H."/>
            <person name="Devos D.P."/>
            <person name="Kaster A.-K."/>
            <person name="Ovreas L."/>
            <person name="Rohde M."/>
            <person name="Galperin M.Y."/>
            <person name="Jogler C."/>
        </authorList>
    </citation>
    <scope>NUCLEOTIDE SEQUENCE [LARGE SCALE GENOMIC DNA]</scope>
    <source>
        <strain evidence="7 8">CA13</strain>
    </source>
</reference>
<keyword evidence="8" id="KW-1185">Reference proteome</keyword>
<dbReference type="InterPro" id="IPR012337">
    <property type="entry name" value="RNaseH-like_sf"/>
</dbReference>
<feature type="transmembrane region" description="Helical" evidence="5">
    <location>
        <begin position="384"/>
        <end position="402"/>
    </location>
</feature>
<accession>A0A5C5ZC07</accession>
<keyword evidence="4" id="KW-0233">DNA recombination</keyword>
<name>A0A5C5ZC07_9BACT</name>
<dbReference type="NCBIfam" id="NF033592">
    <property type="entry name" value="transpos_IS4_1"/>
    <property type="match status" value="1"/>
</dbReference>
<gene>
    <name evidence="7" type="ORF">CA13_63350</name>
</gene>
<dbReference type="EMBL" id="SJPJ01000001">
    <property type="protein sequence ID" value="TWT84854.1"/>
    <property type="molecule type" value="Genomic_DNA"/>
</dbReference>
<keyword evidence="5" id="KW-0472">Membrane</keyword>
<dbReference type="Gene3D" id="3.90.350.10">
    <property type="entry name" value="Transposase Inhibitor Protein From Tn5, Chain A, domain 1"/>
    <property type="match status" value="1"/>
</dbReference>
<comment type="similarity">
    <text evidence="1">Belongs to the transposase 11 family.</text>
</comment>
<keyword evidence="5" id="KW-1133">Transmembrane helix</keyword>